<sequence>MNSEDILDSATTHTILREKTYFSRMKKAYVNTISSSTKLIEGSGRAALLLPGGTLLVIDNALYYSKSHRNLLSFKVIRQNGYHVETANEGKVEYLYITTINADKKIVHEKLPALYSGLYYTNICIVESHTLVNKRFTDSYDFNIWHDRLDHPGYNMMCKVIENSHGHTLKNQNVLQSKEFFFVACSQGMLVIKSSVAKVRVEFPAFLKQIQGDICGRIYPACGPFRYYMVLIDESTRCSHVCLL</sequence>
<reference evidence="3" key="1">
    <citation type="journal article" date="2014" name="Nat. Genet.">
        <title>The genome of the stress-tolerant wild tomato species Solanum pennellii.</title>
        <authorList>
            <person name="Bolger A."/>
            <person name="Scossa F."/>
            <person name="Bolger M.E."/>
            <person name="Lanz C."/>
            <person name="Maumus F."/>
            <person name="Tohge T."/>
            <person name="Quesneville H."/>
            <person name="Alseekh S."/>
            <person name="Sorensen I."/>
            <person name="Lichtenstein G."/>
            <person name="Fich E.A."/>
            <person name="Conte M."/>
            <person name="Keller H."/>
            <person name="Schneeberger K."/>
            <person name="Schwacke R."/>
            <person name="Ofner I."/>
            <person name="Vrebalov J."/>
            <person name="Xu Y."/>
            <person name="Osorio S."/>
            <person name="Aflitos S.A."/>
            <person name="Schijlen E."/>
            <person name="Jimenez-Gomez J.M."/>
            <person name="Ryngajllo M."/>
            <person name="Kimura S."/>
            <person name="Kumar R."/>
            <person name="Koenig D."/>
            <person name="Headland L.R."/>
            <person name="Maloof J.N."/>
            <person name="Sinha N."/>
            <person name="van Ham R.C."/>
            <person name="Lankhorst R.K."/>
            <person name="Mao L."/>
            <person name="Vogel A."/>
            <person name="Arsova B."/>
            <person name="Panstruga R."/>
            <person name="Fei Z."/>
            <person name="Rose J.K."/>
            <person name="Zamir D."/>
            <person name="Carrari F."/>
            <person name="Giovannoni J.J."/>
            <person name="Weigel D."/>
            <person name="Usadel B."/>
            <person name="Fernie A.R."/>
        </authorList>
    </citation>
    <scope>NUCLEOTIDE SEQUENCE [LARGE SCALE GENOMIC DNA]</scope>
    <source>
        <strain evidence="3">cv. LA0716</strain>
    </source>
</reference>
<evidence type="ECO:0000259" key="1">
    <source>
        <dbReference type="Pfam" id="PF13976"/>
    </source>
</evidence>
<reference evidence="4" key="2">
    <citation type="submission" date="2025-08" db="UniProtKB">
        <authorList>
            <consortium name="RefSeq"/>
        </authorList>
    </citation>
    <scope>IDENTIFICATION</scope>
</reference>
<evidence type="ECO:0000313" key="4">
    <source>
        <dbReference type="RefSeq" id="XP_015075510.1"/>
    </source>
</evidence>
<organism evidence="3 4">
    <name type="scientific">Solanum pennellii</name>
    <name type="common">Tomato</name>
    <name type="synonym">Lycopersicon pennellii</name>
    <dbReference type="NCBI Taxonomy" id="28526"/>
    <lineage>
        <taxon>Eukaryota</taxon>
        <taxon>Viridiplantae</taxon>
        <taxon>Streptophyta</taxon>
        <taxon>Embryophyta</taxon>
        <taxon>Tracheophyta</taxon>
        <taxon>Spermatophyta</taxon>
        <taxon>Magnoliopsida</taxon>
        <taxon>eudicotyledons</taxon>
        <taxon>Gunneridae</taxon>
        <taxon>Pentapetalae</taxon>
        <taxon>asterids</taxon>
        <taxon>lamiids</taxon>
        <taxon>Solanales</taxon>
        <taxon>Solanaceae</taxon>
        <taxon>Solanoideae</taxon>
        <taxon>Solaneae</taxon>
        <taxon>Solanum</taxon>
        <taxon>Solanum subgen. Lycopersicon</taxon>
    </lineage>
</organism>
<dbReference type="InterPro" id="IPR054722">
    <property type="entry name" value="PolX-like_BBD"/>
</dbReference>
<proteinExistence type="predicted"/>
<feature type="domain" description="GAG-pre-integrase" evidence="1">
    <location>
        <begin position="117"/>
        <end position="187"/>
    </location>
</feature>
<accession>A0ABM1GSX8</accession>
<dbReference type="InterPro" id="IPR025724">
    <property type="entry name" value="GAG-pre-integrase_dom"/>
</dbReference>
<gene>
    <name evidence="4" type="primary">LOC107019595</name>
</gene>
<dbReference type="RefSeq" id="XP_015075510.1">
    <property type="nucleotide sequence ID" value="XM_015220024.1"/>
</dbReference>
<name>A0ABM1GSX8_SOLPN</name>
<evidence type="ECO:0000313" key="3">
    <source>
        <dbReference type="Proteomes" id="UP000694930"/>
    </source>
</evidence>
<dbReference type="Pfam" id="PF22936">
    <property type="entry name" value="Pol_BBD"/>
    <property type="match status" value="1"/>
</dbReference>
<protein>
    <submittedName>
        <fullName evidence="4">Uncharacterized protein LOC107019595</fullName>
    </submittedName>
</protein>
<dbReference type="Pfam" id="PF13976">
    <property type="entry name" value="gag_pre-integrs"/>
    <property type="match status" value="1"/>
</dbReference>
<dbReference type="Proteomes" id="UP000694930">
    <property type="component" value="Chromosome 5"/>
</dbReference>
<dbReference type="GeneID" id="107019595"/>
<keyword evidence="3" id="KW-1185">Reference proteome</keyword>
<feature type="domain" description="Retrovirus-related Pol polyprotein from transposon TNT 1-94-like beta-barrel" evidence="2">
    <location>
        <begin position="6"/>
        <end position="82"/>
    </location>
</feature>
<evidence type="ECO:0000259" key="2">
    <source>
        <dbReference type="Pfam" id="PF22936"/>
    </source>
</evidence>